<comment type="caution">
    <text evidence="1">The sequence shown here is derived from an EMBL/GenBank/DDBJ whole genome shotgun (WGS) entry which is preliminary data.</text>
</comment>
<dbReference type="Proteomes" id="UP001558474">
    <property type="component" value="Unassembled WGS sequence"/>
</dbReference>
<protein>
    <submittedName>
        <fullName evidence="1">Phage major capsid protein</fullName>
    </submittedName>
</protein>
<gene>
    <name evidence="1" type="ORF">ABFW12_26620</name>
</gene>
<reference evidence="1 2" key="1">
    <citation type="submission" date="2024-04" db="EMBL/GenBank/DDBJ databases">
        <title>Genomic Markers of Mycobacteria.</title>
        <authorList>
            <person name="Soliman M.S."/>
            <person name="Elkholy A."/>
            <person name="Soliman N.S."/>
            <person name="Abbas A."/>
            <person name="Khayrat S."/>
            <person name="Shawky S."/>
        </authorList>
    </citation>
    <scope>NUCLEOTIDE SEQUENCE [LARGE SCALE GENOMIC DNA]</scope>
    <source>
        <strain evidence="1 2">Egy-CU-AM5</strain>
    </source>
</reference>
<evidence type="ECO:0000313" key="2">
    <source>
        <dbReference type="Proteomes" id="UP001558474"/>
    </source>
</evidence>
<keyword evidence="2" id="KW-1185">Reference proteome</keyword>
<sequence>MSTFSTVGSAKAFHVDEQGFAPEEVIPTALILQITTKVGFVPGDEPAIRVPFVNVDADAGFIAEAAEIPEGDPVTNEVLIHTGAVAQLEPISVDQYQQGNAAAMLSNA</sequence>
<proteinExistence type="predicted"/>
<dbReference type="EMBL" id="JBDLOU010000078">
    <property type="protein sequence ID" value="MEX3741809.1"/>
    <property type="molecule type" value="Genomic_DNA"/>
</dbReference>
<accession>A0ABV3VKT3</accession>
<feature type="non-terminal residue" evidence="1">
    <location>
        <position position="108"/>
    </location>
</feature>
<name>A0ABV3VKT3_9MYCO</name>
<organism evidence="1 2">
    <name type="scientific">Mycolicibacterium porcinum</name>
    <dbReference type="NCBI Taxonomy" id="39693"/>
    <lineage>
        <taxon>Bacteria</taxon>
        <taxon>Bacillati</taxon>
        <taxon>Actinomycetota</taxon>
        <taxon>Actinomycetes</taxon>
        <taxon>Mycobacteriales</taxon>
        <taxon>Mycobacteriaceae</taxon>
        <taxon>Mycolicibacterium</taxon>
    </lineage>
</organism>
<evidence type="ECO:0000313" key="1">
    <source>
        <dbReference type="EMBL" id="MEX3741809.1"/>
    </source>
</evidence>